<reference evidence="3 4" key="1">
    <citation type="submission" date="2017-09" db="EMBL/GenBank/DDBJ databases">
        <authorList>
            <person name="Lee N."/>
            <person name="Cho B.-K."/>
        </authorList>
    </citation>
    <scope>NUCLEOTIDE SEQUENCE [LARGE SCALE GENOMIC DNA]</scope>
    <source>
        <strain evidence="3 4">ATCC 27465</strain>
    </source>
</reference>
<feature type="domain" description="DUF4429" evidence="1">
    <location>
        <begin position="11"/>
        <end position="101"/>
    </location>
</feature>
<dbReference type="Pfam" id="PF14472">
    <property type="entry name" value="DUF4429"/>
    <property type="match status" value="1"/>
</dbReference>
<accession>A0A5P2X808</accession>
<name>A0A5P2X808_STRST</name>
<protein>
    <recommendedName>
        <fullName evidence="1">DUF4429 domain-containing protein</fullName>
    </recommendedName>
</protein>
<dbReference type="InterPro" id="IPR027860">
    <property type="entry name" value="DUF4429"/>
</dbReference>
<gene>
    <name evidence="3" type="ORF">CP982_07315</name>
    <name evidence="2" type="ORF">FHS40_007405</name>
</gene>
<dbReference type="RefSeq" id="WP_150509743.1">
    <property type="nucleotide sequence ID" value="NZ_BMSQ01000020.1"/>
</dbReference>
<dbReference type="AlphaFoldDB" id="A0A5P2X808"/>
<dbReference type="KEGG" id="sspb:CP982_07315"/>
<dbReference type="Proteomes" id="UP000326505">
    <property type="component" value="Chromosome"/>
</dbReference>
<reference evidence="2 5" key="2">
    <citation type="submission" date="2020-08" db="EMBL/GenBank/DDBJ databases">
        <title>Genomic Encyclopedia of Type Strains, Phase III (KMG-III): the genomes of soil and plant-associated and newly described type strains.</title>
        <authorList>
            <person name="Whitman W."/>
        </authorList>
    </citation>
    <scope>NUCLEOTIDE SEQUENCE [LARGE SCALE GENOMIC DNA]</scope>
    <source>
        <strain evidence="2 5">CECT 3146</strain>
    </source>
</reference>
<evidence type="ECO:0000313" key="5">
    <source>
        <dbReference type="Proteomes" id="UP000549009"/>
    </source>
</evidence>
<organism evidence="3 4">
    <name type="scientific">Streptomyces spectabilis</name>
    <dbReference type="NCBI Taxonomy" id="68270"/>
    <lineage>
        <taxon>Bacteria</taxon>
        <taxon>Bacillati</taxon>
        <taxon>Actinomycetota</taxon>
        <taxon>Actinomycetes</taxon>
        <taxon>Kitasatosporales</taxon>
        <taxon>Streptomycetaceae</taxon>
        <taxon>Streptomyces</taxon>
    </lineage>
</organism>
<sequence length="110" mass="11751">MDVKGVQASISFDGEWITIVKKEVGAPDRTARTNVRSISGTTCKPATRLLHGYIQLAVPGAVQAKEKKGIFLGGRPPHSDPNSLSIPYRSNDAAAKIVAAIEEARVRLSP</sequence>
<keyword evidence="5" id="KW-1185">Reference proteome</keyword>
<evidence type="ECO:0000313" key="4">
    <source>
        <dbReference type="Proteomes" id="UP000326505"/>
    </source>
</evidence>
<dbReference type="Proteomes" id="UP000549009">
    <property type="component" value="Unassembled WGS sequence"/>
</dbReference>
<evidence type="ECO:0000313" key="3">
    <source>
        <dbReference type="EMBL" id="QEV58542.1"/>
    </source>
</evidence>
<dbReference type="EMBL" id="JACHJD010000018">
    <property type="protein sequence ID" value="MBB5108284.1"/>
    <property type="molecule type" value="Genomic_DNA"/>
</dbReference>
<evidence type="ECO:0000259" key="1">
    <source>
        <dbReference type="Pfam" id="PF14472"/>
    </source>
</evidence>
<dbReference type="OrthoDB" id="491589at2"/>
<dbReference type="EMBL" id="CP023690">
    <property type="protein sequence ID" value="QEV58542.1"/>
    <property type="molecule type" value="Genomic_DNA"/>
</dbReference>
<evidence type="ECO:0000313" key="2">
    <source>
        <dbReference type="EMBL" id="MBB5108284.1"/>
    </source>
</evidence>
<proteinExistence type="predicted"/>